<accession>A0A665V479</accession>
<keyword evidence="4" id="KW-1185">Reference proteome</keyword>
<dbReference type="OMA" id="SHGFIKY"/>
<reference evidence="3" key="3">
    <citation type="submission" date="2025-09" db="UniProtKB">
        <authorList>
            <consortium name="Ensembl"/>
        </authorList>
    </citation>
    <scope>IDENTIFICATION</scope>
</reference>
<reference evidence="3" key="1">
    <citation type="submission" date="2021-04" db="EMBL/GenBank/DDBJ databases">
        <authorList>
            <consortium name="Wellcome Sanger Institute Data Sharing"/>
        </authorList>
    </citation>
    <scope>NUCLEOTIDE SEQUENCE [LARGE SCALE GENOMIC DNA]</scope>
</reference>
<evidence type="ECO:0000313" key="4">
    <source>
        <dbReference type="Proteomes" id="UP000472264"/>
    </source>
</evidence>
<feature type="region of interest" description="Disordered" evidence="1">
    <location>
        <begin position="134"/>
        <end position="178"/>
    </location>
</feature>
<dbReference type="Proteomes" id="UP000472264">
    <property type="component" value="Chromosome 1"/>
</dbReference>
<evidence type="ECO:0000313" key="3">
    <source>
        <dbReference type="Ensembl" id="ENSENLP00000026698.1"/>
    </source>
</evidence>
<dbReference type="Ensembl" id="ENSENLT00000027523.1">
    <property type="protein sequence ID" value="ENSENLP00000026698.1"/>
    <property type="gene ID" value="ENSENLG00000012015.1"/>
</dbReference>
<name>A0A665V479_ECHNA</name>
<proteinExistence type="predicted"/>
<keyword evidence="2" id="KW-0732">Signal</keyword>
<dbReference type="AlphaFoldDB" id="A0A665V479"/>
<feature type="signal peptide" evidence="2">
    <location>
        <begin position="1"/>
        <end position="23"/>
    </location>
</feature>
<dbReference type="FunCoup" id="A0A665V479">
    <property type="interactions" value="45"/>
</dbReference>
<evidence type="ECO:0000256" key="1">
    <source>
        <dbReference type="SAM" id="MobiDB-lite"/>
    </source>
</evidence>
<feature type="chain" id="PRO_5025667069" evidence="2">
    <location>
        <begin position="24"/>
        <end position="178"/>
    </location>
</feature>
<reference evidence="3" key="2">
    <citation type="submission" date="2025-08" db="UniProtKB">
        <authorList>
            <consortium name="Ensembl"/>
        </authorList>
    </citation>
    <scope>IDENTIFICATION</scope>
</reference>
<organism evidence="3 4">
    <name type="scientific">Echeneis naucrates</name>
    <name type="common">Live sharksucker</name>
    <dbReference type="NCBI Taxonomy" id="173247"/>
    <lineage>
        <taxon>Eukaryota</taxon>
        <taxon>Metazoa</taxon>
        <taxon>Chordata</taxon>
        <taxon>Craniata</taxon>
        <taxon>Vertebrata</taxon>
        <taxon>Euteleostomi</taxon>
        <taxon>Actinopterygii</taxon>
        <taxon>Neopterygii</taxon>
        <taxon>Teleostei</taxon>
        <taxon>Neoteleostei</taxon>
        <taxon>Acanthomorphata</taxon>
        <taxon>Carangaria</taxon>
        <taxon>Carangiformes</taxon>
        <taxon>Echeneidae</taxon>
        <taxon>Echeneis</taxon>
    </lineage>
</organism>
<evidence type="ECO:0000256" key="2">
    <source>
        <dbReference type="SAM" id="SignalP"/>
    </source>
</evidence>
<sequence length="178" mass="19674">MVFDAAKMKFAILCLFLASTASAAPSPFHYLSHYTGSRQQVQPPQIKYPFGGAQPFTEVAAPYSIEFLYPYNHGGHNTGAGPFHGLLKVSIPQPPGRQSLEYYYPYDFTQQKIISNMSPVSNIPKVTTVEFPGLPPFPHIPQQPLNLPSFDASPLPSQDPMQPLQDQPTQTNQMPAKV</sequence>
<dbReference type="InParanoid" id="A0A665V479"/>
<feature type="compositionally biased region" description="Polar residues" evidence="1">
    <location>
        <begin position="155"/>
        <end position="178"/>
    </location>
</feature>
<protein>
    <submittedName>
        <fullName evidence="3">Secretory calcium-binding phosphoprotein 5</fullName>
    </submittedName>
</protein>